<evidence type="ECO:0000259" key="5">
    <source>
        <dbReference type="PROSITE" id="PS50977"/>
    </source>
</evidence>
<dbReference type="InterPro" id="IPR001647">
    <property type="entry name" value="HTH_TetR"/>
</dbReference>
<evidence type="ECO:0000256" key="2">
    <source>
        <dbReference type="ARBA" id="ARBA00023125"/>
    </source>
</evidence>
<dbReference type="Gene3D" id="1.10.357.10">
    <property type="entry name" value="Tetracycline Repressor, domain 2"/>
    <property type="match status" value="1"/>
</dbReference>
<keyword evidence="2 4" id="KW-0238">DNA-binding</keyword>
<protein>
    <submittedName>
        <fullName evidence="6">AcrR family transcriptional regulator</fullName>
    </submittedName>
</protein>
<evidence type="ECO:0000256" key="3">
    <source>
        <dbReference type="ARBA" id="ARBA00023163"/>
    </source>
</evidence>
<dbReference type="EMBL" id="JAUSQM010000001">
    <property type="protein sequence ID" value="MDP9821107.1"/>
    <property type="molecule type" value="Genomic_DNA"/>
</dbReference>
<dbReference type="PANTHER" id="PTHR47506:SF1">
    <property type="entry name" value="HTH-TYPE TRANSCRIPTIONAL REGULATOR YJDC"/>
    <property type="match status" value="1"/>
</dbReference>
<name>A0ABT9NL07_9ACTN</name>
<proteinExistence type="predicted"/>
<evidence type="ECO:0000313" key="6">
    <source>
        <dbReference type="EMBL" id="MDP9821107.1"/>
    </source>
</evidence>
<evidence type="ECO:0000313" key="7">
    <source>
        <dbReference type="Proteomes" id="UP001240447"/>
    </source>
</evidence>
<sequence>MPGSTAATARTTRSRVNTRQRLLEAAATVFAQKGANGVTVDELTTAAGFSRGAFYSNFSSIEELFHAVVELQARQLLDNARALVQHLDEDWSAESLGLVLRGLMPEDQSWFLLQQEFTVQAMRSERTREAFATMHAGLRGEIEEIVASGLAKIGRRPVVPIGHLCETVVALFLHGMANDHHKAGVLDSTTAASEVLPHVLIGLSEPA</sequence>
<feature type="domain" description="HTH tetR-type" evidence="5">
    <location>
        <begin position="16"/>
        <end position="76"/>
    </location>
</feature>
<gene>
    <name evidence="6" type="ORF">J2S59_000916</name>
</gene>
<comment type="caution">
    <text evidence="6">The sequence shown here is derived from an EMBL/GenBank/DDBJ whole genome shotgun (WGS) entry which is preliminary data.</text>
</comment>
<feature type="DNA-binding region" description="H-T-H motif" evidence="4">
    <location>
        <begin position="39"/>
        <end position="58"/>
    </location>
</feature>
<evidence type="ECO:0000256" key="4">
    <source>
        <dbReference type="PROSITE-ProRule" id="PRU00335"/>
    </source>
</evidence>
<dbReference type="Pfam" id="PF00440">
    <property type="entry name" value="TetR_N"/>
    <property type="match status" value="1"/>
</dbReference>
<dbReference type="RefSeq" id="WP_181641972.1">
    <property type="nucleotide sequence ID" value="NZ_CCXJ01000323.1"/>
</dbReference>
<keyword evidence="3" id="KW-0804">Transcription</keyword>
<accession>A0ABT9NL07</accession>
<evidence type="ECO:0000256" key="1">
    <source>
        <dbReference type="ARBA" id="ARBA00023015"/>
    </source>
</evidence>
<dbReference type="PRINTS" id="PR00455">
    <property type="entry name" value="HTHTETR"/>
</dbReference>
<reference evidence="6 7" key="1">
    <citation type="submission" date="2023-07" db="EMBL/GenBank/DDBJ databases">
        <title>Sequencing the genomes of 1000 actinobacteria strains.</title>
        <authorList>
            <person name="Klenk H.-P."/>
        </authorList>
    </citation>
    <scope>NUCLEOTIDE SEQUENCE [LARGE SCALE GENOMIC DNA]</scope>
    <source>
        <strain evidence="6 7">GD13</strain>
    </source>
</reference>
<keyword evidence="7" id="KW-1185">Reference proteome</keyword>
<dbReference type="PANTHER" id="PTHR47506">
    <property type="entry name" value="TRANSCRIPTIONAL REGULATORY PROTEIN"/>
    <property type="match status" value="1"/>
</dbReference>
<keyword evidence="1" id="KW-0805">Transcription regulation</keyword>
<dbReference type="InterPro" id="IPR009057">
    <property type="entry name" value="Homeodomain-like_sf"/>
</dbReference>
<dbReference type="PROSITE" id="PS50977">
    <property type="entry name" value="HTH_TETR_2"/>
    <property type="match status" value="1"/>
</dbReference>
<dbReference type="SUPFAM" id="SSF46689">
    <property type="entry name" value="Homeodomain-like"/>
    <property type="match status" value="1"/>
</dbReference>
<dbReference type="Proteomes" id="UP001240447">
    <property type="component" value="Unassembled WGS sequence"/>
</dbReference>
<organism evidence="6 7">
    <name type="scientific">Nocardioides massiliensis</name>
    <dbReference type="NCBI Taxonomy" id="1325935"/>
    <lineage>
        <taxon>Bacteria</taxon>
        <taxon>Bacillati</taxon>
        <taxon>Actinomycetota</taxon>
        <taxon>Actinomycetes</taxon>
        <taxon>Propionibacteriales</taxon>
        <taxon>Nocardioidaceae</taxon>
        <taxon>Nocardioides</taxon>
    </lineage>
</organism>